<dbReference type="InterPro" id="IPR001173">
    <property type="entry name" value="Glyco_trans_2-like"/>
</dbReference>
<dbReference type="PANTHER" id="PTHR43685">
    <property type="entry name" value="GLYCOSYLTRANSFERASE"/>
    <property type="match status" value="1"/>
</dbReference>
<dbReference type="STRING" id="197461.A3843_05995"/>
<proteinExistence type="predicted"/>
<dbReference type="EMBL" id="LVVZ01000010">
    <property type="protein sequence ID" value="OKL44845.1"/>
    <property type="molecule type" value="Genomic_DNA"/>
</dbReference>
<dbReference type="Pfam" id="PF00535">
    <property type="entry name" value="Glycos_transf_2"/>
    <property type="match status" value="1"/>
</dbReference>
<dbReference type="InterPro" id="IPR050834">
    <property type="entry name" value="Glycosyltransf_2"/>
</dbReference>
<evidence type="ECO:0000259" key="1">
    <source>
        <dbReference type="Pfam" id="PF00535"/>
    </source>
</evidence>
<protein>
    <recommendedName>
        <fullName evidence="1">Glycosyltransferase 2-like domain-containing protein</fullName>
    </recommendedName>
</protein>
<comment type="caution">
    <text evidence="2">The sequence shown here is derived from an EMBL/GenBank/DDBJ whole genome shotgun (WGS) entry which is preliminary data.</text>
</comment>
<dbReference type="AlphaFoldDB" id="A0A1U7JJG7"/>
<dbReference type="InterPro" id="IPR029044">
    <property type="entry name" value="Nucleotide-diphossugar_trans"/>
</dbReference>
<reference evidence="2 3" key="1">
    <citation type="submission" date="2016-03" db="EMBL/GenBank/DDBJ databases">
        <title>Genome sequence of Nesiotobacter sp. nov., a moderately halophilic alphaproteobacterium isolated from the Yellow Sea, China.</title>
        <authorList>
            <person name="Zhang G."/>
            <person name="Zhang R."/>
        </authorList>
    </citation>
    <scope>NUCLEOTIDE SEQUENCE [LARGE SCALE GENOMIC DNA]</scope>
    <source>
        <strain evidence="2 3">WB1-6</strain>
    </source>
</reference>
<organism evidence="2 3">
    <name type="scientific">Pseudovibrio exalbescens</name>
    <dbReference type="NCBI Taxonomy" id="197461"/>
    <lineage>
        <taxon>Bacteria</taxon>
        <taxon>Pseudomonadati</taxon>
        <taxon>Pseudomonadota</taxon>
        <taxon>Alphaproteobacteria</taxon>
        <taxon>Hyphomicrobiales</taxon>
        <taxon>Stappiaceae</taxon>
        <taxon>Pseudovibrio</taxon>
    </lineage>
</organism>
<dbReference type="RefSeq" id="WP_028481361.1">
    <property type="nucleotide sequence ID" value="NZ_LVVZ01000010.1"/>
</dbReference>
<dbReference type="Gene3D" id="3.90.550.10">
    <property type="entry name" value="Spore Coat Polysaccharide Biosynthesis Protein SpsA, Chain A"/>
    <property type="match status" value="1"/>
</dbReference>
<feature type="domain" description="Glycosyltransferase 2-like" evidence="1">
    <location>
        <begin position="15"/>
        <end position="121"/>
    </location>
</feature>
<evidence type="ECO:0000313" key="2">
    <source>
        <dbReference type="EMBL" id="OKL44845.1"/>
    </source>
</evidence>
<dbReference type="SUPFAM" id="SSF53448">
    <property type="entry name" value="Nucleotide-diphospho-sugar transferases"/>
    <property type="match status" value="1"/>
</dbReference>
<accession>A0A1U7JJG7</accession>
<dbReference type="PANTHER" id="PTHR43685:SF11">
    <property type="entry name" value="GLYCOSYLTRANSFERASE TAGX-RELATED"/>
    <property type="match status" value="1"/>
</dbReference>
<gene>
    <name evidence="2" type="ORF">A3843_05995</name>
</gene>
<dbReference type="Proteomes" id="UP000185783">
    <property type="component" value="Unassembled WGS sequence"/>
</dbReference>
<name>A0A1U7JJG7_9HYPH</name>
<sequence length="342" mass="38629">MDSDFAQPVLPTVLVVLGNYRQSDFIADALHSIKNQSYPYFKCVVVDDNSADGSAETIVQLLEALDDERFSFTQTSENSGQMAAMLHGLAQTDDGDFVAFMDADDFWREDYLLCHVAMHLNIVQPVAVTSSNMFITDGNKQVQGAFRSARNVRRIAARTLDVAVLFNRGSLLERFDYPFDLDGQLIVDVEPGWIWSATSGMVFRRAAVEACVPDHPESIPICADAFLVQAAHMLGGTLWIQQPLGYYRVHGDNGFSKGRLTGLSGLSGNTRPDVQMAIEAELAAWVDRARTVLDNKHRYREILRRRKVVALRAREPQWLYRTVASVFKRYLGVRDWLKRKRY</sequence>
<evidence type="ECO:0000313" key="3">
    <source>
        <dbReference type="Proteomes" id="UP000185783"/>
    </source>
</evidence>
<keyword evidence="3" id="KW-1185">Reference proteome</keyword>